<keyword evidence="3" id="KW-0472">Membrane</keyword>
<dbReference type="InterPro" id="IPR029058">
    <property type="entry name" value="AB_hydrolase_fold"/>
</dbReference>
<proteinExistence type="inferred from homology"/>
<organism evidence="6 7">
    <name type="scientific">Mycena albidolilacea</name>
    <dbReference type="NCBI Taxonomy" id="1033008"/>
    <lineage>
        <taxon>Eukaryota</taxon>
        <taxon>Fungi</taxon>
        <taxon>Dikarya</taxon>
        <taxon>Basidiomycota</taxon>
        <taxon>Agaricomycotina</taxon>
        <taxon>Agaricomycetes</taxon>
        <taxon>Agaricomycetidae</taxon>
        <taxon>Agaricales</taxon>
        <taxon>Marasmiineae</taxon>
        <taxon>Mycenaceae</taxon>
        <taxon>Mycena</taxon>
    </lineage>
</organism>
<keyword evidence="7" id="KW-1185">Reference proteome</keyword>
<dbReference type="Proteomes" id="UP001218218">
    <property type="component" value="Unassembled WGS sequence"/>
</dbReference>
<accession>A0AAD7EF77</accession>
<keyword evidence="2 6" id="KW-0378">Hydrolase</keyword>
<reference evidence="6" key="1">
    <citation type="submission" date="2023-03" db="EMBL/GenBank/DDBJ databases">
        <title>Massive genome expansion in bonnet fungi (Mycena s.s.) driven by repeated elements and novel gene families across ecological guilds.</title>
        <authorList>
            <consortium name="Lawrence Berkeley National Laboratory"/>
            <person name="Harder C.B."/>
            <person name="Miyauchi S."/>
            <person name="Viragh M."/>
            <person name="Kuo A."/>
            <person name="Thoen E."/>
            <person name="Andreopoulos B."/>
            <person name="Lu D."/>
            <person name="Skrede I."/>
            <person name="Drula E."/>
            <person name="Henrissat B."/>
            <person name="Morin E."/>
            <person name="Kohler A."/>
            <person name="Barry K."/>
            <person name="LaButti K."/>
            <person name="Morin E."/>
            <person name="Salamov A."/>
            <person name="Lipzen A."/>
            <person name="Mereny Z."/>
            <person name="Hegedus B."/>
            <person name="Baldrian P."/>
            <person name="Stursova M."/>
            <person name="Weitz H."/>
            <person name="Taylor A."/>
            <person name="Grigoriev I.V."/>
            <person name="Nagy L.G."/>
            <person name="Martin F."/>
            <person name="Kauserud H."/>
        </authorList>
    </citation>
    <scope>NUCLEOTIDE SEQUENCE</scope>
    <source>
        <strain evidence="6">CBHHK002</strain>
    </source>
</reference>
<dbReference type="PANTHER" id="PTHR43248">
    <property type="entry name" value="2-SUCCINYL-6-HYDROXY-2,4-CYCLOHEXADIENE-1-CARBOXYLATE SYNTHASE"/>
    <property type="match status" value="1"/>
</dbReference>
<gene>
    <name evidence="6" type="ORF">DFH08DRAFT_890798</name>
</gene>
<sequence>MKPKESNLLKLRPPLASSRKPLLYLPCLGILLVIQIIVWQWNRSDTIPKSFWNSRLDLVREKSKIEWKICPDDPSFFCAFLAVPLDYSNRTLMQLHPQAATIAMRLYPATVPSAQRLGTIFTNPGGPGASGHATLLKTGRAESALFQGKFDIVSWDTRGVNMSTPRISCHSTDLRRQLFSLGHQSGGLDFYDMDGPAVNTTLLTASARAELLTELCRDAVGDRVLRSVTTVNVARDLEEMRKAIGEQYLLYWGFSYGTTLGATYAALFPEKVHRMVLDGVVWAPEHYTSLLEHGLSSGDSTTKVFDGFVSSCIAAGPLRCALVNNGTVEPSQLSQRIFNLLAQLRASPLPVAHPDSQAVPSILLPSDLLQSIYATLLRPINWGSLASAIAELENGNGAAIAALSGTGGKAWDFRNLTDVERAEMAGWGDGREMGTDEADMAVACGDVPPFPEVGDATWTHTWLNWRRKLVSNDAFSGPIWFKKMIRCRRWGRIHPPPERYEGQWKMGHDLKPPRHPILFVSNTYDPVTPISSGKRMVELFGHDNARLLENNAYGHCSVSQPSLCIAKAIREYMIDGTLPAEGTVCHPEKGTIFPPNDARLQYEERDELMLQALNDLSEAGLGSSGGW</sequence>
<feature type="transmembrane region" description="Helical" evidence="3">
    <location>
        <begin position="21"/>
        <end position="41"/>
    </location>
</feature>
<evidence type="ECO:0000313" key="6">
    <source>
        <dbReference type="EMBL" id="KAJ7319325.1"/>
    </source>
</evidence>
<dbReference type="InterPro" id="IPR013595">
    <property type="entry name" value="Pept_S33_TAP-like_C"/>
</dbReference>
<evidence type="ECO:0000313" key="7">
    <source>
        <dbReference type="Proteomes" id="UP001218218"/>
    </source>
</evidence>
<protein>
    <submittedName>
        <fullName evidence="6">Alpha/Beta hydrolase protein</fullName>
    </submittedName>
</protein>
<dbReference type="EMBL" id="JARIHO010000054">
    <property type="protein sequence ID" value="KAJ7319325.1"/>
    <property type="molecule type" value="Genomic_DNA"/>
</dbReference>
<feature type="domain" description="Peptidase S33 tripeptidyl aminopeptidase-like C-terminal" evidence="5">
    <location>
        <begin position="477"/>
        <end position="585"/>
    </location>
</feature>
<keyword evidence="3" id="KW-0812">Transmembrane</keyword>
<comment type="similarity">
    <text evidence="1">Belongs to the peptidase S33 family.</text>
</comment>
<feature type="domain" description="AB hydrolase-1" evidence="4">
    <location>
        <begin position="146"/>
        <end position="280"/>
    </location>
</feature>
<evidence type="ECO:0000256" key="2">
    <source>
        <dbReference type="ARBA" id="ARBA00022801"/>
    </source>
</evidence>
<dbReference type="InterPro" id="IPR051601">
    <property type="entry name" value="Serine_prot/Carboxylest_S33"/>
</dbReference>
<dbReference type="AlphaFoldDB" id="A0AAD7EF77"/>
<dbReference type="Pfam" id="PF08386">
    <property type="entry name" value="Abhydrolase_4"/>
    <property type="match status" value="1"/>
</dbReference>
<dbReference type="Pfam" id="PF00561">
    <property type="entry name" value="Abhydrolase_1"/>
    <property type="match status" value="1"/>
</dbReference>
<dbReference type="SUPFAM" id="SSF53474">
    <property type="entry name" value="alpha/beta-Hydrolases"/>
    <property type="match status" value="1"/>
</dbReference>
<dbReference type="InterPro" id="IPR000073">
    <property type="entry name" value="AB_hydrolase_1"/>
</dbReference>
<evidence type="ECO:0000259" key="4">
    <source>
        <dbReference type="Pfam" id="PF00561"/>
    </source>
</evidence>
<dbReference type="PANTHER" id="PTHR43248:SF25">
    <property type="entry name" value="AB HYDROLASE-1 DOMAIN-CONTAINING PROTEIN-RELATED"/>
    <property type="match status" value="1"/>
</dbReference>
<dbReference type="Gene3D" id="3.40.50.1820">
    <property type="entry name" value="alpha/beta hydrolase"/>
    <property type="match status" value="1"/>
</dbReference>
<evidence type="ECO:0000256" key="1">
    <source>
        <dbReference type="ARBA" id="ARBA00010088"/>
    </source>
</evidence>
<comment type="caution">
    <text evidence="6">The sequence shown here is derived from an EMBL/GenBank/DDBJ whole genome shotgun (WGS) entry which is preliminary data.</text>
</comment>
<evidence type="ECO:0000256" key="3">
    <source>
        <dbReference type="SAM" id="Phobius"/>
    </source>
</evidence>
<keyword evidence="3" id="KW-1133">Transmembrane helix</keyword>
<name>A0AAD7EF77_9AGAR</name>
<evidence type="ECO:0000259" key="5">
    <source>
        <dbReference type="Pfam" id="PF08386"/>
    </source>
</evidence>
<dbReference type="GO" id="GO:0016787">
    <property type="term" value="F:hydrolase activity"/>
    <property type="evidence" value="ECO:0007669"/>
    <property type="project" value="UniProtKB-KW"/>
</dbReference>